<evidence type="ECO:0000313" key="2">
    <source>
        <dbReference type="Proteomes" id="UP000623467"/>
    </source>
</evidence>
<dbReference type="EMBL" id="JACAZH010000011">
    <property type="protein sequence ID" value="KAF7354643.1"/>
    <property type="molecule type" value="Genomic_DNA"/>
</dbReference>
<evidence type="ECO:0000313" key="1">
    <source>
        <dbReference type="EMBL" id="KAF7354643.1"/>
    </source>
</evidence>
<keyword evidence="2" id="KW-1185">Reference proteome</keyword>
<name>A0A8H7D0X2_9AGAR</name>
<accession>A0A8H7D0X2</accession>
<protein>
    <submittedName>
        <fullName evidence="1">Uncharacterized protein</fullName>
    </submittedName>
</protein>
<organism evidence="1 2">
    <name type="scientific">Mycena sanguinolenta</name>
    <dbReference type="NCBI Taxonomy" id="230812"/>
    <lineage>
        <taxon>Eukaryota</taxon>
        <taxon>Fungi</taxon>
        <taxon>Dikarya</taxon>
        <taxon>Basidiomycota</taxon>
        <taxon>Agaricomycotina</taxon>
        <taxon>Agaricomycetes</taxon>
        <taxon>Agaricomycetidae</taxon>
        <taxon>Agaricales</taxon>
        <taxon>Marasmiineae</taxon>
        <taxon>Mycenaceae</taxon>
        <taxon>Mycena</taxon>
    </lineage>
</organism>
<gene>
    <name evidence="1" type="ORF">MSAN_01377900</name>
</gene>
<comment type="caution">
    <text evidence="1">The sequence shown here is derived from an EMBL/GenBank/DDBJ whole genome shotgun (WGS) entry which is preliminary data.</text>
</comment>
<proteinExistence type="predicted"/>
<reference evidence="1" key="1">
    <citation type="submission" date="2020-05" db="EMBL/GenBank/DDBJ databases">
        <title>Mycena genomes resolve the evolution of fungal bioluminescence.</title>
        <authorList>
            <person name="Tsai I.J."/>
        </authorList>
    </citation>
    <scope>NUCLEOTIDE SEQUENCE</scope>
    <source>
        <strain evidence="1">160909Yilan</strain>
    </source>
</reference>
<dbReference type="Proteomes" id="UP000623467">
    <property type="component" value="Unassembled WGS sequence"/>
</dbReference>
<sequence length="384" mass="43791">MLLLKSLLKYHKRQTELLSATFSAIWKREMALLESSMKFEERIKEINRRIQILERSLNGGHFAVWYQFEESQREFVRIHDFLARRKAPTVANESNLDEDINDAKQKDLENMQKKVQDIVEKIQSHIRPRKSRFGISRPILPLLGELFPALKDPGLRTKDEAYRVNILHSILGEFKKMSPPSHLSSLMNELDSYVDAELQRNSIEADPSVRANIQVIRKPSGIILAVLFGPKTCYAIQTHYHPSAGDSYGLLPILFTTPISVGQALTTNEFLVARQAIASRGDSYKYAKWDGEPSAPTDIYLVEKPAGDNAFMLATILGPKLELDVVKTLPRTDRLIKDELSYKDPWLAESGWLNYGMQDMKCNKDDFNDYGHQIFVGPRVDSPA</sequence>
<dbReference type="AlphaFoldDB" id="A0A8H7D0X2"/>
<dbReference type="OrthoDB" id="3030198at2759"/>